<evidence type="ECO:0000256" key="1">
    <source>
        <dbReference type="ARBA" id="ARBA00022723"/>
    </source>
</evidence>
<dbReference type="RefSeq" id="XP_062716539.1">
    <property type="nucleotide sequence ID" value="XM_062860555.1"/>
</dbReference>
<dbReference type="EnsemblMetazoa" id="AALFPA23_005449.R6958">
    <property type="protein sequence ID" value="AALFPA23_005449.P6958"/>
    <property type="gene ID" value="AALFPA23_005449"/>
</dbReference>
<dbReference type="SUPFAM" id="SSF57903">
    <property type="entry name" value="FYVE/PHD zinc finger"/>
    <property type="match status" value="1"/>
</dbReference>
<dbReference type="Pfam" id="PF00628">
    <property type="entry name" value="PHD"/>
    <property type="match status" value="1"/>
</dbReference>
<evidence type="ECO:0000259" key="8">
    <source>
        <dbReference type="PROSITE" id="PS50994"/>
    </source>
</evidence>
<sequence length="2010" mass="228134">MMPENEVYDCGACERPNSADVGMVACDSCAVWYHYVCAGVSPGIRDRTWRCGKCQPVLPPEITGTKKKTSKKLPASLSVLGATSEITKTSNAELKKTSDKSKSSAKSKAMAVSNAAAGGEPSAGNVTPIKNPEVVISTKPSDREMRSSKSSTSTTRARAQLALQRLEDERLLEERKLKQERARLEEESIRLEKEKLLKEREHAIQAKELAIQEKYLREKFELEDQIADEESSQNSSVSGRKSRTKAWLKSQHELSQHSRHNDLASSIRPPQVDAGSERGEAHRPNVLDGVSNFRTERDGSDNRRRYYGVEPNASRLPHEDEGSVMSSHGVGPNAAQIAARQIWPKKLPTFSGDPEEWPIFVHSFESANAACGFSDVENVIRLRECLRGPARDAVVTKLMFPESVRAIMDTLRRLYGRPEILVKNLLDKVRRVEAPKPERLDSLINFGLTVQQLCDHLAAAKLKGHLSNPTLLGELVEKLPASIKMEWARFKRAYSEPTLQHFGMFMEEIVDDASEVTIATQQKSTGGRVDKDKPKERGHVYSHEDTSGMQNHVPERQPCPICGKTDHRVRNCERFQQLGLEARLKAVERCKLCEVCLFDHGQWKCRSRIRCNVAQCRARHNPLLHRPTQESRQRQLRASECNTHERTQRSVLFRIIPVTLFNGNTKCETFAFLDEGSSLTLIETGLARQLGVTGVPEPLELRWTASVMRNEKDSKRVDLEIAGKGLPRRFVLKNAHTVEELNLPNQSLMFGVLSERFAHLRNLPISSYSEATPRILLGLENLSLFAPLDSCVGRPGEPIAVKSLLGWSIYGPDGNGHSKKGFLNVHQCNCDSDRELNDLVRQQFVLEESLTRQTPMLQSAEEKRACEILDSTTKFVDGRYETALLWKTDDVEVPDSLPMAMKRLKSFEAQLAKNSSLRDSVNQQIIDYIQKGYIHKATEEELVEISSRQVWYLPLGLVTHPKKQKKRLVWDGRAQVNGVSLNSLLLKGPDLLVSLPSVICKFREKRIGFGGDIREMFLQLRMRQSDKYFQCFLFQFDPRYPPEVYIADVAMFGATCSPCVAQYVLRVNADKWANEFPLAAEAIKNKTYMDDYYDSADTPEEAAELAVQVRTVHARGGFEMRNWVSNSDEVLEKLGETPDKEPRLLQSVPEERWERVLGMLWHPDSDTLTFSTELASELLPFVSDNRRPTKRIALRIIMSLFDPLGLLAPYLVHGRTLIQDLWRSGVQWDEVMKDEEFAKWTRWVELLPAISELSVPRCYFALMDPLFYRTLQCHVFTDASEAGYGCAVYFRIKDDSEQVQCTLVMAKSKVAPLKHLSIPRLELEAAVLGSRMVNTVLSNHSVQPRDVYLWTDSSTVLSWIRSDHRRYKQFVAHRIGEILSLTQAECWRWVSSKDNVADCLTKWVRDTEPDSNGRWFKGPAFLYLPEDEWPQQRVKTNTAEELRTSFVLAHISLPATIIDVSRISKWSVLLRTVACLYRFISNCRLRVLGRPIETIPATINQIKCLKRSVPSCGVPLKQEEFQRAECFLWRTAQSECYPDEMRTLLKNRDQPVAEWKSIEKSSPLYKLSPFADEYGIVRMEGRTAAAAHANFDARFPIILPRDNQITQLLLEFYHHQCGHANTETVVNEVRQRFEISRLRSAVGNVSRNCIACKVRKCKPFPPRMAPLPEHRLTPNVRPFSYVGIDYMGPLEVTVGRRREKRYVAVFTCLVVRAVHLEVAYDLSTESCIMAIRRFTRRRGSPVQIFSDNGTNFVGASRELQKQIALGCAGTFTDARTKWSFNPPSAPHMGGVWERMVRSVKEGMTTLDDGRKLTDEILWTTLVEVEGLINSRPLTYMPQEMNNSEALTPNHFILGCSSGAHEPMEPPDDLGCVLRSSFLRSQQLANDVWERWSKEYLPTINRRTKWLDEVRSLKVGDLVYLAEGKRRSWTRGIVEEVIFGKDGRVRQAIVRTPTGKLKRPVVKLAMLELGGSTVDPSLDPRGGGCSGSTDNDTHQHRLQNTCEANCHSFRQ</sequence>
<dbReference type="EnsemblMetazoa" id="AALFPA23_015931.R23202">
    <property type="protein sequence ID" value="AALFPA23_015931.P23202"/>
    <property type="gene ID" value="AALFPA23_015931"/>
</dbReference>
<feature type="compositionally biased region" description="Basic and acidic residues" evidence="6">
    <location>
        <begin position="294"/>
        <end position="304"/>
    </location>
</feature>
<evidence type="ECO:0000256" key="2">
    <source>
        <dbReference type="ARBA" id="ARBA00022771"/>
    </source>
</evidence>
<dbReference type="RefSeq" id="XP_062716542.1">
    <property type="nucleotide sequence ID" value="XM_062860558.1"/>
</dbReference>
<evidence type="ECO:0000313" key="9">
    <source>
        <dbReference type="EnsemblMetazoa" id="AALFPA23_015931.P23201"/>
    </source>
</evidence>
<dbReference type="InterPro" id="IPR011011">
    <property type="entry name" value="Znf_FYVE_PHD"/>
</dbReference>
<evidence type="ECO:0000256" key="3">
    <source>
        <dbReference type="ARBA" id="ARBA00022833"/>
    </source>
</evidence>
<dbReference type="CDD" id="cd15489">
    <property type="entry name" value="PHD_SF"/>
    <property type="match status" value="1"/>
</dbReference>
<feature type="domain" description="PHD-type" evidence="7">
    <location>
        <begin position="7"/>
        <end position="57"/>
    </location>
</feature>
<dbReference type="InterPro" id="IPR043502">
    <property type="entry name" value="DNA/RNA_pol_sf"/>
</dbReference>
<dbReference type="Pfam" id="PF17921">
    <property type="entry name" value="Integrase_H2C2"/>
    <property type="match status" value="1"/>
</dbReference>
<dbReference type="EnsemblMetazoa" id="AALFPA23_005449.R6959">
    <property type="protein sequence ID" value="AALFPA23_005449.P6959"/>
    <property type="gene ID" value="AALFPA23_005449"/>
</dbReference>
<dbReference type="InterPro" id="IPR019786">
    <property type="entry name" value="Zinc_finger_PHD-type_CS"/>
</dbReference>
<dbReference type="InterPro" id="IPR036397">
    <property type="entry name" value="RNaseH_sf"/>
</dbReference>
<feature type="region of interest" description="Disordered" evidence="6">
    <location>
        <begin position="90"/>
        <end position="129"/>
    </location>
</feature>
<feature type="compositionally biased region" description="Basic and acidic residues" evidence="6">
    <location>
        <begin position="250"/>
        <end position="262"/>
    </location>
</feature>
<keyword evidence="2 4" id="KW-0863">Zinc-finger</keyword>
<dbReference type="RefSeq" id="XP_062716541.1">
    <property type="nucleotide sequence ID" value="XM_062860557.1"/>
</dbReference>
<dbReference type="SMART" id="SM00249">
    <property type="entry name" value="PHD"/>
    <property type="match status" value="1"/>
</dbReference>
<dbReference type="EnsemblMetazoa" id="AALFPA23_015931.R23201">
    <property type="protein sequence ID" value="AALFPA23_015931.P23201"/>
    <property type="gene ID" value="AALFPA23_015931"/>
</dbReference>
<dbReference type="PROSITE" id="PS50016">
    <property type="entry name" value="ZF_PHD_2"/>
    <property type="match status" value="1"/>
</dbReference>
<dbReference type="InterPro" id="IPR019787">
    <property type="entry name" value="Znf_PHD-finger"/>
</dbReference>
<dbReference type="SUPFAM" id="SSF56672">
    <property type="entry name" value="DNA/RNA polymerases"/>
    <property type="match status" value="1"/>
</dbReference>
<name>A0ABM1Z803_AEDAL</name>
<protein>
    <submittedName>
        <fullName evidence="9">Uncharacterized protein</fullName>
    </submittedName>
</protein>
<dbReference type="RefSeq" id="XP_062712993.1">
    <property type="nucleotide sequence ID" value="XM_062857009.1"/>
</dbReference>
<dbReference type="InterPro" id="IPR008042">
    <property type="entry name" value="Retrotrans_Pao"/>
</dbReference>
<evidence type="ECO:0000256" key="6">
    <source>
        <dbReference type="SAM" id="MobiDB-lite"/>
    </source>
</evidence>
<dbReference type="InterPro" id="IPR005312">
    <property type="entry name" value="DUF1759"/>
</dbReference>
<dbReference type="GeneID" id="134290047"/>
<evidence type="ECO:0000313" key="10">
    <source>
        <dbReference type="Proteomes" id="UP000069940"/>
    </source>
</evidence>
<dbReference type="InterPro" id="IPR001965">
    <property type="entry name" value="Znf_PHD"/>
</dbReference>
<dbReference type="InterPro" id="IPR001584">
    <property type="entry name" value="Integrase_cat-core"/>
</dbReference>
<feature type="compositionally biased region" description="Low complexity" evidence="6">
    <location>
        <begin position="104"/>
        <end position="117"/>
    </location>
</feature>
<reference evidence="9" key="2">
    <citation type="submission" date="2025-05" db="UniProtKB">
        <authorList>
            <consortium name="EnsemblMetazoa"/>
        </authorList>
    </citation>
    <scope>IDENTIFICATION</scope>
    <source>
        <strain evidence="9">Foshan</strain>
    </source>
</reference>
<dbReference type="EnsemblMetazoa" id="AALFPA23_015931.R23200">
    <property type="protein sequence ID" value="AALFPA23_015931.P23200"/>
    <property type="gene ID" value="AALFPA23_015931"/>
</dbReference>
<dbReference type="GeneID" id="134291974"/>
<evidence type="ECO:0000256" key="4">
    <source>
        <dbReference type="PROSITE-ProRule" id="PRU00146"/>
    </source>
</evidence>
<feature type="compositionally biased region" description="Basic and acidic residues" evidence="6">
    <location>
        <begin position="275"/>
        <end position="285"/>
    </location>
</feature>
<dbReference type="SUPFAM" id="SSF53098">
    <property type="entry name" value="Ribonuclease H-like"/>
    <property type="match status" value="1"/>
</dbReference>
<keyword evidence="10" id="KW-1185">Reference proteome</keyword>
<dbReference type="InterPro" id="IPR013083">
    <property type="entry name" value="Znf_RING/FYVE/PHD"/>
</dbReference>
<dbReference type="Pfam" id="PF05380">
    <property type="entry name" value="Peptidase_A17"/>
    <property type="match status" value="1"/>
</dbReference>
<reference evidence="10" key="1">
    <citation type="journal article" date="2015" name="Proc. Natl. Acad. Sci. U.S.A.">
        <title>Genome sequence of the Asian Tiger mosquito, Aedes albopictus, reveals insights into its biology, genetics, and evolution.</title>
        <authorList>
            <person name="Chen X.G."/>
            <person name="Jiang X."/>
            <person name="Gu J."/>
            <person name="Xu M."/>
            <person name="Wu Y."/>
            <person name="Deng Y."/>
            <person name="Zhang C."/>
            <person name="Bonizzoni M."/>
            <person name="Dermauw W."/>
            <person name="Vontas J."/>
            <person name="Armbruster P."/>
            <person name="Huang X."/>
            <person name="Yang Y."/>
            <person name="Zhang H."/>
            <person name="He W."/>
            <person name="Peng H."/>
            <person name="Liu Y."/>
            <person name="Wu K."/>
            <person name="Chen J."/>
            <person name="Lirakis M."/>
            <person name="Topalis P."/>
            <person name="Van Leeuwen T."/>
            <person name="Hall A.B."/>
            <person name="Jiang X."/>
            <person name="Thorpe C."/>
            <person name="Mueller R.L."/>
            <person name="Sun C."/>
            <person name="Waterhouse R.M."/>
            <person name="Yan G."/>
            <person name="Tu Z.J."/>
            <person name="Fang X."/>
            <person name="James A.A."/>
        </authorList>
    </citation>
    <scope>NUCLEOTIDE SEQUENCE [LARGE SCALE GENOMIC DNA]</scope>
    <source>
        <strain evidence="10">Foshan</strain>
    </source>
</reference>
<dbReference type="InterPro" id="IPR041588">
    <property type="entry name" value="Integrase_H2C2"/>
</dbReference>
<dbReference type="InterPro" id="IPR012337">
    <property type="entry name" value="RNaseH-like_sf"/>
</dbReference>
<dbReference type="InterPro" id="IPR040676">
    <property type="entry name" value="DUF5641"/>
</dbReference>
<keyword evidence="3" id="KW-0862">Zinc</keyword>
<feature type="compositionally biased region" description="Basic and acidic residues" evidence="6">
    <location>
        <begin position="528"/>
        <end position="546"/>
    </location>
</feature>
<dbReference type="EnsemblMetazoa" id="AALFPA23_015931.R23203">
    <property type="protein sequence ID" value="AALFPA23_015931.P23203"/>
    <property type="gene ID" value="AALFPA23_015931"/>
</dbReference>
<organism evidence="9 10">
    <name type="scientific">Aedes albopictus</name>
    <name type="common">Asian tiger mosquito</name>
    <name type="synonym">Stegomyia albopicta</name>
    <dbReference type="NCBI Taxonomy" id="7160"/>
    <lineage>
        <taxon>Eukaryota</taxon>
        <taxon>Metazoa</taxon>
        <taxon>Ecdysozoa</taxon>
        <taxon>Arthropoda</taxon>
        <taxon>Hexapoda</taxon>
        <taxon>Insecta</taxon>
        <taxon>Pterygota</taxon>
        <taxon>Neoptera</taxon>
        <taxon>Endopterygota</taxon>
        <taxon>Diptera</taxon>
        <taxon>Nematocera</taxon>
        <taxon>Culicoidea</taxon>
        <taxon>Culicidae</taxon>
        <taxon>Culicinae</taxon>
        <taxon>Aedini</taxon>
        <taxon>Aedes</taxon>
        <taxon>Stegomyia</taxon>
    </lineage>
</organism>
<dbReference type="RefSeq" id="XP_062712994.1">
    <property type="nucleotide sequence ID" value="XM_062857010.1"/>
</dbReference>
<feature type="domain" description="Integrase catalytic" evidence="8">
    <location>
        <begin position="1674"/>
        <end position="1856"/>
    </location>
</feature>
<dbReference type="PROSITE" id="PS01359">
    <property type="entry name" value="ZF_PHD_1"/>
    <property type="match status" value="1"/>
</dbReference>
<dbReference type="Gene3D" id="3.30.40.10">
    <property type="entry name" value="Zinc/RING finger domain, C3HC4 (zinc finger)"/>
    <property type="match status" value="1"/>
</dbReference>
<feature type="region of interest" description="Disordered" evidence="6">
    <location>
        <begin position="521"/>
        <end position="552"/>
    </location>
</feature>
<proteinExistence type="predicted"/>
<dbReference type="Pfam" id="PF03564">
    <property type="entry name" value="DUF1759"/>
    <property type="match status" value="1"/>
</dbReference>
<feature type="coiled-coil region" evidence="5">
    <location>
        <begin position="156"/>
        <end position="213"/>
    </location>
</feature>
<dbReference type="PROSITE" id="PS50994">
    <property type="entry name" value="INTEGRASE"/>
    <property type="match status" value="1"/>
</dbReference>
<dbReference type="RefSeq" id="XP_062716540.1">
    <property type="nucleotide sequence ID" value="XM_062860556.1"/>
</dbReference>
<dbReference type="Proteomes" id="UP000069940">
    <property type="component" value="Unassembled WGS sequence"/>
</dbReference>
<keyword evidence="1" id="KW-0479">Metal-binding</keyword>
<feature type="region of interest" description="Disordered" evidence="6">
    <location>
        <begin position="1972"/>
        <end position="1991"/>
    </location>
</feature>
<dbReference type="Pfam" id="PF18701">
    <property type="entry name" value="DUF5641"/>
    <property type="match status" value="1"/>
</dbReference>
<accession>A0ABM1Z803</accession>
<feature type="region of interest" description="Disordered" evidence="6">
    <location>
        <begin position="226"/>
        <end position="330"/>
    </location>
</feature>
<dbReference type="PANTHER" id="PTHR47331">
    <property type="entry name" value="PHD-TYPE DOMAIN-CONTAINING PROTEIN"/>
    <property type="match status" value="1"/>
</dbReference>
<dbReference type="PANTHER" id="PTHR47331:SF1">
    <property type="entry name" value="GAG-LIKE PROTEIN"/>
    <property type="match status" value="1"/>
</dbReference>
<feature type="compositionally biased region" description="Basic and acidic residues" evidence="6">
    <location>
        <begin position="93"/>
        <end position="102"/>
    </location>
</feature>
<dbReference type="Gene3D" id="3.30.420.10">
    <property type="entry name" value="Ribonuclease H-like superfamily/Ribonuclease H"/>
    <property type="match status" value="1"/>
</dbReference>
<evidence type="ECO:0000256" key="5">
    <source>
        <dbReference type="SAM" id="Coils"/>
    </source>
</evidence>
<keyword evidence="5" id="KW-0175">Coiled coil</keyword>
<evidence type="ECO:0000259" key="7">
    <source>
        <dbReference type="PROSITE" id="PS50016"/>
    </source>
</evidence>